<dbReference type="KEGG" id="stq:Spith_1495"/>
<dbReference type="InterPro" id="IPR036388">
    <property type="entry name" value="WH-like_DNA-bd_sf"/>
</dbReference>
<keyword evidence="3" id="KW-0804">Transcription</keyword>
<dbReference type="GO" id="GO:0003700">
    <property type="term" value="F:DNA-binding transcription factor activity"/>
    <property type="evidence" value="ECO:0007669"/>
    <property type="project" value="InterPro"/>
</dbReference>
<sequence>MEFKETRPIYLQIADHIFEKIVSGSFKEGERIPSVRDLAEEMEVNPNTVLKTYGYLERHGVIHKQRGTGFYVSEGAKEKVKELQRERFFKEVLPEVFLMMDTLGITADDLIHYYTTWKEESHET</sequence>
<dbReference type="InterPro" id="IPR000524">
    <property type="entry name" value="Tscrpt_reg_HTH_GntR"/>
</dbReference>
<dbReference type="SUPFAM" id="SSF46785">
    <property type="entry name" value="Winged helix' DNA-binding domain"/>
    <property type="match status" value="1"/>
</dbReference>
<dbReference type="OrthoDB" id="362473at2"/>
<feature type="domain" description="HTH gntR-type" evidence="4">
    <location>
        <begin position="7"/>
        <end position="75"/>
    </location>
</feature>
<dbReference type="STRING" id="869211.Spith_1495"/>
<evidence type="ECO:0000256" key="2">
    <source>
        <dbReference type="ARBA" id="ARBA00023125"/>
    </source>
</evidence>
<dbReference type="GO" id="GO:0003677">
    <property type="term" value="F:DNA binding"/>
    <property type="evidence" value="ECO:0007669"/>
    <property type="project" value="UniProtKB-KW"/>
</dbReference>
<dbReference type="Proteomes" id="UP000007254">
    <property type="component" value="Chromosome"/>
</dbReference>
<evidence type="ECO:0000256" key="3">
    <source>
        <dbReference type="ARBA" id="ARBA00023163"/>
    </source>
</evidence>
<dbReference type="PANTHER" id="PTHR38445">
    <property type="entry name" value="HTH-TYPE TRANSCRIPTIONAL REPRESSOR YTRA"/>
    <property type="match status" value="1"/>
</dbReference>
<evidence type="ECO:0000259" key="4">
    <source>
        <dbReference type="PROSITE" id="PS50949"/>
    </source>
</evidence>
<keyword evidence="2" id="KW-0238">DNA-binding</keyword>
<dbReference type="RefSeq" id="WP_014625090.1">
    <property type="nucleotide sequence ID" value="NC_017583.1"/>
</dbReference>
<accession>G0GAD9</accession>
<evidence type="ECO:0000313" key="6">
    <source>
        <dbReference type="Proteomes" id="UP000007254"/>
    </source>
</evidence>
<dbReference type="Gene3D" id="1.10.10.10">
    <property type="entry name" value="Winged helix-like DNA-binding domain superfamily/Winged helix DNA-binding domain"/>
    <property type="match status" value="1"/>
</dbReference>
<keyword evidence="6" id="KW-1185">Reference proteome</keyword>
<proteinExistence type="predicted"/>
<dbReference type="SMART" id="SM00345">
    <property type="entry name" value="HTH_GNTR"/>
    <property type="match status" value="1"/>
</dbReference>
<keyword evidence="1" id="KW-0805">Transcription regulation</keyword>
<gene>
    <name evidence="5" type="ordered locus">Spith_1495</name>
</gene>
<dbReference type="PANTHER" id="PTHR38445:SF10">
    <property type="entry name" value="GNTR-FAMILY TRANSCRIPTIONAL REGULATOR"/>
    <property type="match status" value="1"/>
</dbReference>
<dbReference type="InterPro" id="IPR036390">
    <property type="entry name" value="WH_DNA-bd_sf"/>
</dbReference>
<dbReference type="Pfam" id="PF00392">
    <property type="entry name" value="GntR"/>
    <property type="match status" value="1"/>
</dbReference>
<evidence type="ECO:0000313" key="5">
    <source>
        <dbReference type="EMBL" id="AEJ61758.1"/>
    </source>
</evidence>
<dbReference type="PROSITE" id="PS50949">
    <property type="entry name" value="HTH_GNTR"/>
    <property type="match status" value="1"/>
</dbReference>
<dbReference type="CDD" id="cd07377">
    <property type="entry name" value="WHTH_GntR"/>
    <property type="match status" value="1"/>
</dbReference>
<dbReference type="AlphaFoldDB" id="G0GAD9"/>
<name>G0GAD9_WINT7</name>
<dbReference type="HOGENOM" id="CLU_017584_10_0_12"/>
<dbReference type="Gene3D" id="1.10.287.100">
    <property type="match status" value="1"/>
</dbReference>
<reference evidence="5 6" key="1">
    <citation type="submission" date="2011-06" db="EMBL/GenBank/DDBJ databases">
        <title>The complete genome of Spirochaeta thermophila DSM 6578.</title>
        <authorList>
            <consortium name="US DOE Joint Genome Institute (JGI-PGF)"/>
            <person name="Lucas S."/>
            <person name="Lapidus A."/>
            <person name="Bruce D."/>
            <person name="Goodwin L."/>
            <person name="Pitluck S."/>
            <person name="Peters L."/>
            <person name="Kyrpides N."/>
            <person name="Mavromatis K."/>
            <person name="Ivanova N."/>
            <person name="Mikailova N."/>
            <person name="Pagani I."/>
            <person name="Chertkov O."/>
            <person name="Detter J.C."/>
            <person name="Tapia R."/>
            <person name="Han C."/>
            <person name="Land M."/>
            <person name="Hauser L."/>
            <person name="Markowitz V."/>
            <person name="Cheng J.-F."/>
            <person name="Hugenholtz P."/>
            <person name="Woyke T."/>
            <person name="Wu D."/>
            <person name="Spring S."/>
            <person name="Merkhoffer B."/>
            <person name="Schneider S."/>
            <person name="Klenk H.-P."/>
            <person name="Eisen J.A."/>
        </authorList>
    </citation>
    <scope>NUCLEOTIDE SEQUENCE [LARGE SCALE GENOMIC DNA]</scope>
    <source>
        <strain evidence="6">ATCC 700085 / DSM 6578 / Z-1203</strain>
    </source>
</reference>
<protein>
    <submittedName>
        <fullName evidence="5">Transcriptional regulator, GntR family</fullName>
    </submittedName>
</protein>
<dbReference type="EMBL" id="CP002903">
    <property type="protein sequence ID" value="AEJ61758.1"/>
    <property type="molecule type" value="Genomic_DNA"/>
</dbReference>
<evidence type="ECO:0000256" key="1">
    <source>
        <dbReference type="ARBA" id="ARBA00023015"/>
    </source>
</evidence>
<organism evidence="5 6">
    <name type="scientific">Winmispira thermophila (strain ATCC 700085 / DSM 6578 / Z-1203)</name>
    <name type="common">Spirochaeta thermophila</name>
    <dbReference type="NCBI Taxonomy" id="869211"/>
    <lineage>
        <taxon>Bacteria</taxon>
        <taxon>Pseudomonadati</taxon>
        <taxon>Spirochaetota</taxon>
        <taxon>Spirochaetia</taxon>
        <taxon>Winmispirales</taxon>
        <taxon>Winmispiraceae</taxon>
        <taxon>Winmispira</taxon>
    </lineage>
</organism>